<accession>A0ABP0H4F3</accession>
<organism evidence="2 3">
    <name type="scientific">Clavelina lepadiformis</name>
    <name type="common">Light-bulb sea squirt</name>
    <name type="synonym">Ascidia lepadiformis</name>
    <dbReference type="NCBI Taxonomy" id="159417"/>
    <lineage>
        <taxon>Eukaryota</taxon>
        <taxon>Metazoa</taxon>
        <taxon>Chordata</taxon>
        <taxon>Tunicata</taxon>
        <taxon>Ascidiacea</taxon>
        <taxon>Aplousobranchia</taxon>
        <taxon>Clavelinidae</taxon>
        <taxon>Clavelina</taxon>
    </lineage>
</organism>
<sequence length="91" mass="10414">MSERCQKADVQRALPFQTNLSPTGKLASAGSDFLTYGDEMLGEWSDNKETEMAIEEKKRERKEKKKKGERVSYFFFRFSPPGLLTVWATAS</sequence>
<gene>
    <name evidence="2" type="ORF">CVLEPA_LOCUS31871</name>
</gene>
<evidence type="ECO:0000313" key="2">
    <source>
        <dbReference type="EMBL" id="CAK8698428.1"/>
    </source>
</evidence>
<evidence type="ECO:0000313" key="3">
    <source>
        <dbReference type="Proteomes" id="UP001642483"/>
    </source>
</evidence>
<proteinExistence type="predicted"/>
<reference evidence="2 3" key="1">
    <citation type="submission" date="2024-02" db="EMBL/GenBank/DDBJ databases">
        <authorList>
            <person name="Daric V."/>
            <person name="Darras S."/>
        </authorList>
    </citation>
    <scope>NUCLEOTIDE SEQUENCE [LARGE SCALE GENOMIC DNA]</scope>
</reference>
<keyword evidence="1" id="KW-0812">Transmembrane</keyword>
<dbReference type="EMBL" id="CAWYQH010000174">
    <property type="protein sequence ID" value="CAK8698428.1"/>
    <property type="molecule type" value="Genomic_DNA"/>
</dbReference>
<feature type="transmembrane region" description="Helical" evidence="1">
    <location>
        <begin position="71"/>
        <end position="90"/>
    </location>
</feature>
<keyword evidence="1" id="KW-1133">Transmembrane helix</keyword>
<name>A0ABP0H4F3_CLALP</name>
<comment type="caution">
    <text evidence="2">The sequence shown here is derived from an EMBL/GenBank/DDBJ whole genome shotgun (WGS) entry which is preliminary data.</text>
</comment>
<evidence type="ECO:0000256" key="1">
    <source>
        <dbReference type="SAM" id="Phobius"/>
    </source>
</evidence>
<dbReference type="Proteomes" id="UP001642483">
    <property type="component" value="Unassembled WGS sequence"/>
</dbReference>
<keyword evidence="1" id="KW-0472">Membrane</keyword>
<keyword evidence="3" id="KW-1185">Reference proteome</keyword>
<protein>
    <submittedName>
        <fullName evidence="2">Uncharacterized protein</fullName>
    </submittedName>
</protein>